<dbReference type="RefSeq" id="WP_008473613.1">
    <property type="nucleotide sequence ID" value="NZ_AYZO01000050.1"/>
</dbReference>
<comment type="caution">
    <text evidence="1">The sequence shown here is derived from an EMBL/GenBank/DDBJ whole genome shotgun (WGS) entry which is preliminary data.</text>
</comment>
<reference evidence="2 4" key="2">
    <citation type="journal article" date="2015" name="Genome Announc.">
        <title>Expanding the biotechnology potential of lactobacilli through comparative genomics of 213 strains and associated genera.</title>
        <authorList>
            <person name="Sun Z."/>
            <person name="Harris H.M."/>
            <person name="McCann A."/>
            <person name="Guo C."/>
            <person name="Argimon S."/>
            <person name="Zhang W."/>
            <person name="Yang X."/>
            <person name="Jeffery I.B."/>
            <person name="Cooney J.C."/>
            <person name="Kagawa T.F."/>
            <person name="Liu W."/>
            <person name="Song Y."/>
            <person name="Salvetti E."/>
            <person name="Wrobel A."/>
            <person name="Rasinkangas P."/>
            <person name="Parkhill J."/>
            <person name="Rea M.C."/>
            <person name="O'Sullivan O."/>
            <person name="Ritari J."/>
            <person name="Douillard F.P."/>
            <person name="Paul Ross R."/>
            <person name="Yang R."/>
            <person name="Briner A.E."/>
            <person name="Felis G.E."/>
            <person name="de Vos W.M."/>
            <person name="Barrangou R."/>
            <person name="Klaenhammer T.R."/>
            <person name="Caufield P.W."/>
            <person name="Cui Y."/>
            <person name="Zhang H."/>
            <person name="O'Toole P.W."/>
        </authorList>
    </citation>
    <scope>NUCLEOTIDE SEQUENCE [LARGE SCALE GENOMIC DNA]</scope>
    <source>
        <strain evidence="2 4">DSM 23908</strain>
    </source>
</reference>
<evidence type="ECO:0000313" key="1">
    <source>
        <dbReference type="EMBL" id="CCI87399.1"/>
    </source>
</evidence>
<gene>
    <name evidence="1" type="ORF">BN52_04590</name>
    <name evidence="2" type="ORF">FC38_GL001530</name>
</gene>
<evidence type="ECO:0000313" key="3">
    <source>
        <dbReference type="Proteomes" id="UP000009326"/>
    </source>
</evidence>
<dbReference type="Proteomes" id="UP000009326">
    <property type="component" value="Unassembled WGS sequence"/>
</dbReference>
<dbReference type="PATRIC" id="fig|1423751.3.peg.1579"/>
<proteinExistence type="predicted"/>
<organism evidence="1 3">
    <name type="scientific">Lactobacillus gigeriorum DSM 23908 = CRBIP 24.85</name>
    <dbReference type="NCBI Taxonomy" id="1423751"/>
    <lineage>
        <taxon>Bacteria</taxon>
        <taxon>Bacillati</taxon>
        <taxon>Bacillota</taxon>
        <taxon>Bacilli</taxon>
        <taxon>Lactobacillales</taxon>
        <taxon>Lactobacillaceae</taxon>
        <taxon>Lactobacillus</taxon>
    </lineage>
</organism>
<evidence type="ECO:0000313" key="2">
    <source>
        <dbReference type="EMBL" id="KRN09265.1"/>
    </source>
</evidence>
<accession>I7KPL2</accession>
<dbReference type="OrthoDB" id="2329924at2"/>
<evidence type="ECO:0000313" key="4">
    <source>
        <dbReference type="Proteomes" id="UP000051521"/>
    </source>
</evidence>
<dbReference type="AlphaFoldDB" id="I7KPL2"/>
<sequence>MTNNNKAENQSAVKKFVTIGGNSGFECGPDGCNLADHFDWAKKAEDTKKDAK</sequence>
<keyword evidence="4" id="KW-1185">Reference proteome</keyword>
<protein>
    <submittedName>
        <fullName evidence="1">Uncharacterized protein</fullName>
    </submittedName>
</protein>
<dbReference type="EMBL" id="CAKC01000064">
    <property type="protein sequence ID" value="CCI87399.1"/>
    <property type="molecule type" value="Genomic_DNA"/>
</dbReference>
<dbReference type="Proteomes" id="UP000051521">
    <property type="component" value="Unassembled WGS sequence"/>
</dbReference>
<dbReference type="EMBL" id="AYZO01000050">
    <property type="protein sequence ID" value="KRN09265.1"/>
    <property type="molecule type" value="Genomic_DNA"/>
</dbReference>
<reference evidence="1 3" key="1">
    <citation type="submission" date="2012-06" db="EMBL/GenBank/DDBJ databases">
        <title>Draft genome sequence of Lactobacillus gigeriorum CRBIP 24.85T, isolated from chicken crop.</title>
        <authorList>
            <person name="Cousin S."/>
            <person name="Ma L."/>
            <person name="Creno S."/>
            <person name="Clermont D."/>
            <person name="Loux V."/>
            <person name="Bizet C."/>
            <person name="Bouchier C."/>
        </authorList>
    </citation>
    <scope>NUCLEOTIDE SEQUENCE [LARGE SCALE GENOMIC DNA]</scope>
    <source>
        <strain evidence="3">CRBIP 24.85T</strain>
        <strain evidence="1">Type strain: CRBIP 24.85</strain>
    </source>
</reference>
<name>I7KPL2_9LACO</name>